<name>A0A1E5P4G4_9ACTN</name>
<evidence type="ECO:0000256" key="2">
    <source>
        <dbReference type="ARBA" id="ARBA00022448"/>
    </source>
</evidence>
<keyword evidence="4 9" id="KW-0812">Transmembrane</keyword>
<dbReference type="CDD" id="cd06173">
    <property type="entry name" value="MFS_MefA_like"/>
    <property type="match status" value="1"/>
</dbReference>
<comment type="similarity">
    <text evidence="7">Belongs to the major facilitator superfamily. Drug:H(+) antiporter-3 (DHA3) (TC 2.A.1.21) family.</text>
</comment>
<keyword evidence="3" id="KW-1003">Cell membrane</keyword>
<dbReference type="GO" id="GO:0022857">
    <property type="term" value="F:transmembrane transporter activity"/>
    <property type="evidence" value="ECO:0007669"/>
    <property type="project" value="InterPro"/>
</dbReference>
<feature type="transmembrane region" description="Helical" evidence="9">
    <location>
        <begin position="53"/>
        <end position="71"/>
    </location>
</feature>
<organism evidence="11 12">
    <name type="scientific">Streptomyces agglomeratus</name>
    <dbReference type="NCBI Taxonomy" id="285458"/>
    <lineage>
        <taxon>Bacteria</taxon>
        <taxon>Bacillati</taxon>
        <taxon>Actinomycetota</taxon>
        <taxon>Actinomycetes</taxon>
        <taxon>Kitasatosporales</taxon>
        <taxon>Streptomycetaceae</taxon>
        <taxon>Streptomyces</taxon>
    </lineage>
</organism>
<dbReference type="InterPro" id="IPR011701">
    <property type="entry name" value="MFS"/>
</dbReference>
<reference evidence="11 12" key="1">
    <citation type="submission" date="2016-08" db="EMBL/GenBank/DDBJ databases">
        <title>Complete genome sequence of Streptomyces agglomeratus strain 6-3-2, a novel anti-MRSA actinomycete isolated from Wuli of Tebit, China.</title>
        <authorList>
            <person name="Chen X."/>
        </authorList>
    </citation>
    <scope>NUCLEOTIDE SEQUENCE [LARGE SCALE GENOMIC DNA]</scope>
    <source>
        <strain evidence="11 12">6-3-2</strain>
    </source>
</reference>
<keyword evidence="2" id="KW-0813">Transport</keyword>
<feature type="transmembrane region" description="Helical" evidence="9">
    <location>
        <begin position="349"/>
        <end position="370"/>
    </location>
</feature>
<protein>
    <recommendedName>
        <fullName evidence="8">Multidrug efflux pump Tap</fullName>
    </recommendedName>
</protein>
<dbReference type="PANTHER" id="PTHR23513:SF9">
    <property type="entry name" value="ENTEROBACTIN EXPORTER ENTS"/>
    <property type="match status" value="1"/>
</dbReference>
<keyword evidence="5 9" id="KW-1133">Transmembrane helix</keyword>
<keyword evidence="6 9" id="KW-0472">Membrane</keyword>
<evidence type="ECO:0000256" key="8">
    <source>
        <dbReference type="ARBA" id="ARBA00040914"/>
    </source>
</evidence>
<evidence type="ECO:0000256" key="4">
    <source>
        <dbReference type="ARBA" id="ARBA00022692"/>
    </source>
</evidence>
<dbReference type="AlphaFoldDB" id="A0A1E5P4G4"/>
<dbReference type="STRING" id="285458.BGM19_29290"/>
<evidence type="ECO:0000256" key="9">
    <source>
        <dbReference type="SAM" id="Phobius"/>
    </source>
</evidence>
<evidence type="ECO:0000259" key="10">
    <source>
        <dbReference type="PROSITE" id="PS50850"/>
    </source>
</evidence>
<feature type="transmembrane region" description="Helical" evidence="9">
    <location>
        <begin position="382"/>
        <end position="404"/>
    </location>
</feature>
<feature type="transmembrane region" description="Helical" evidence="9">
    <location>
        <begin position="258"/>
        <end position="281"/>
    </location>
</feature>
<dbReference type="SUPFAM" id="SSF103473">
    <property type="entry name" value="MFS general substrate transporter"/>
    <property type="match status" value="1"/>
</dbReference>
<dbReference type="Proteomes" id="UP000095759">
    <property type="component" value="Unassembled WGS sequence"/>
</dbReference>
<comment type="subcellular location">
    <subcellularLocation>
        <location evidence="1">Cell inner membrane</location>
        <topology evidence="1">Multi-pass membrane protein</topology>
    </subcellularLocation>
</comment>
<evidence type="ECO:0000256" key="3">
    <source>
        <dbReference type="ARBA" id="ARBA00022475"/>
    </source>
</evidence>
<evidence type="ECO:0000256" key="6">
    <source>
        <dbReference type="ARBA" id="ARBA00023136"/>
    </source>
</evidence>
<dbReference type="Pfam" id="PF07690">
    <property type="entry name" value="MFS_1"/>
    <property type="match status" value="1"/>
</dbReference>
<keyword evidence="12" id="KW-1185">Reference proteome</keyword>
<dbReference type="GO" id="GO:0005886">
    <property type="term" value="C:plasma membrane"/>
    <property type="evidence" value="ECO:0007669"/>
    <property type="project" value="UniProtKB-SubCell"/>
</dbReference>
<dbReference type="OrthoDB" id="5494559at2"/>
<dbReference type="InterPro" id="IPR020846">
    <property type="entry name" value="MFS_dom"/>
</dbReference>
<dbReference type="PANTHER" id="PTHR23513">
    <property type="entry name" value="INTEGRAL MEMBRANE EFFLUX PROTEIN-RELATED"/>
    <property type="match status" value="1"/>
</dbReference>
<feature type="transmembrane region" description="Helical" evidence="9">
    <location>
        <begin position="83"/>
        <end position="101"/>
    </location>
</feature>
<dbReference type="PROSITE" id="PS50850">
    <property type="entry name" value="MFS"/>
    <property type="match status" value="1"/>
</dbReference>
<gene>
    <name evidence="11" type="ORF">AS594_07815</name>
</gene>
<feature type="transmembrane region" description="Helical" evidence="9">
    <location>
        <begin position="324"/>
        <end position="343"/>
    </location>
</feature>
<feature type="transmembrane region" description="Helical" evidence="9">
    <location>
        <begin position="173"/>
        <end position="192"/>
    </location>
</feature>
<sequence>MIRVDDTRTVAQRGFFPLLTTRLASVAATGVYFIATAWLLIDQGGNSTEVAGLAIAMTVPSVFAALYGGVLIDRYDRRRIGQIAELTRVGAVVALAVLHSAAPLALWHVYAVTLVLGLGNAVTLPCYGAMLPQVLPRQKLVTGNATWQIATQVGGIAASALGGLLVGGGSVAIGLYTAALCYLVAAVALQLVPGAAAPASPPVAVAAVPGAGVPGVPGVPAGPDMPAVQDGPAAPAGSGWRHDLGVAARSVAANRTHLLVVMFSILPLSVLAASNALLPVFAKEQLGAGPVGFGLLEGAWGGGALLAGMVISRFAGRITDELRLLVHSLVAIAVTMLVFSVIAEMSYSLPASVLLGLAISCSGILFPAYVQARTEPAVLGRVLSGIQFASSIVQLLLLAAIGVGGTFAPAWSMFAAMALATLLSAALLSVLLRRARRAA</sequence>
<evidence type="ECO:0000256" key="5">
    <source>
        <dbReference type="ARBA" id="ARBA00022989"/>
    </source>
</evidence>
<comment type="caution">
    <text evidence="11">The sequence shown here is derived from an EMBL/GenBank/DDBJ whole genome shotgun (WGS) entry which is preliminary data.</text>
</comment>
<evidence type="ECO:0000313" key="12">
    <source>
        <dbReference type="Proteomes" id="UP000095759"/>
    </source>
</evidence>
<proteinExistence type="inferred from homology"/>
<evidence type="ECO:0000256" key="7">
    <source>
        <dbReference type="ARBA" id="ARBA00038075"/>
    </source>
</evidence>
<feature type="transmembrane region" description="Helical" evidence="9">
    <location>
        <begin position="21"/>
        <end position="41"/>
    </location>
</feature>
<dbReference type="Gene3D" id="1.20.1250.20">
    <property type="entry name" value="MFS general substrate transporter like domains"/>
    <property type="match status" value="2"/>
</dbReference>
<feature type="domain" description="Major facilitator superfamily (MFS) profile" evidence="10">
    <location>
        <begin position="1"/>
        <end position="436"/>
    </location>
</feature>
<feature type="transmembrane region" description="Helical" evidence="9">
    <location>
        <begin position="293"/>
        <end position="312"/>
    </location>
</feature>
<feature type="transmembrane region" description="Helical" evidence="9">
    <location>
        <begin position="410"/>
        <end position="432"/>
    </location>
</feature>
<evidence type="ECO:0000313" key="11">
    <source>
        <dbReference type="EMBL" id="OEJ24412.1"/>
    </source>
</evidence>
<evidence type="ECO:0000256" key="1">
    <source>
        <dbReference type="ARBA" id="ARBA00004429"/>
    </source>
</evidence>
<dbReference type="RefSeq" id="WP_069926287.1">
    <property type="nucleotide sequence ID" value="NZ_MEHI01000001.1"/>
</dbReference>
<dbReference type="EMBL" id="MEHJ01000001">
    <property type="protein sequence ID" value="OEJ24412.1"/>
    <property type="molecule type" value="Genomic_DNA"/>
</dbReference>
<accession>A0A1E5P4G4</accession>
<dbReference type="InterPro" id="IPR036259">
    <property type="entry name" value="MFS_trans_sf"/>
</dbReference>